<protein>
    <submittedName>
        <fullName evidence="2">Uncharacterized protein</fullName>
    </submittedName>
</protein>
<dbReference type="GeneID" id="55967908"/>
<dbReference type="AlphaFoldDB" id="A0A9P4YRL8"/>
<reference evidence="2" key="1">
    <citation type="submission" date="2020-03" db="EMBL/GenBank/DDBJ databases">
        <title>Site-based positive gene gene selection in Geosmithia morbida across the United States reveals a broad range of putative effectors and factors for local host and environmental adapation.</title>
        <authorList>
            <person name="Onufrak A."/>
            <person name="Murdoch R.W."/>
            <person name="Gazis R."/>
            <person name="Huff M."/>
            <person name="Staton M."/>
            <person name="Klingeman W."/>
            <person name="Hadziabdic D."/>
        </authorList>
    </citation>
    <scope>NUCLEOTIDE SEQUENCE</scope>
    <source>
        <strain evidence="2">1262</strain>
    </source>
</reference>
<proteinExistence type="predicted"/>
<name>A0A9P4YRL8_9HYPO</name>
<accession>A0A9P4YRL8</accession>
<gene>
    <name evidence="2" type="ORF">GMORB2_1678</name>
</gene>
<organism evidence="2 3">
    <name type="scientific">Geosmithia morbida</name>
    <dbReference type="NCBI Taxonomy" id="1094350"/>
    <lineage>
        <taxon>Eukaryota</taxon>
        <taxon>Fungi</taxon>
        <taxon>Dikarya</taxon>
        <taxon>Ascomycota</taxon>
        <taxon>Pezizomycotina</taxon>
        <taxon>Sordariomycetes</taxon>
        <taxon>Hypocreomycetidae</taxon>
        <taxon>Hypocreales</taxon>
        <taxon>Bionectriaceae</taxon>
        <taxon>Geosmithia</taxon>
    </lineage>
</organism>
<evidence type="ECO:0000313" key="3">
    <source>
        <dbReference type="Proteomes" id="UP000749293"/>
    </source>
</evidence>
<keyword evidence="3" id="KW-1185">Reference proteome</keyword>
<evidence type="ECO:0000313" key="2">
    <source>
        <dbReference type="EMBL" id="KAF4121838.1"/>
    </source>
</evidence>
<sequence length="31" mass="3616">MRSPLLIKRIPQPSSSADPPRYTRSRANYEQ</sequence>
<comment type="caution">
    <text evidence="2">The sequence shown here is derived from an EMBL/GenBank/DDBJ whole genome shotgun (WGS) entry which is preliminary data.</text>
</comment>
<dbReference type="RefSeq" id="XP_035320490.1">
    <property type="nucleotide sequence ID" value="XM_035463659.1"/>
</dbReference>
<dbReference type="EMBL" id="JAANYQ010000011">
    <property type="protein sequence ID" value="KAF4121838.1"/>
    <property type="molecule type" value="Genomic_DNA"/>
</dbReference>
<evidence type="ECO:0000256" key="1">
    <source>
        <dbReference type="SAM" id="MobiDB-lite"/>
    </source>
</evidence>
<feature type="region of interest" description="Disordered" evidence="1">
    <location>
        <begin position="1"/>
        <end position="31"/>
    </location>
</feature>
<dbReference type="Proteomes" id="UP000749293">
    <property type="component" value="Unassembled WGS sequence"/>
</dbReference>